<dbReference type="SUPFAM" id="SSF46626">
    <property type="entry name" value="Cytochrome c"/>
    <property type="match status" value="2"/>
</dbReference>
<comment type="subcellular location">
    <subcellularLocation>
        <location evidence="1">Periplasm</location>
    </subcellularLocation>
</comment>
<name>A1K804_AZOSB</name>
<dbReference type="AlphaFoldDB" id="A1K804"/>
<evidence type="ECO:0000313" key="13">
    <source>
        <dbReference type="Proteomes" id="UP000002588"/>
    </source>
</evidence>
<feature type="binding site" description="axial binding residue" evidence="9">
    <location>
        <position position="204"/>
    </location>
    <ligand>
        <name>heme c</name>
        <dbReference type="ChEBI" id="CHEBI:61717"/>
        <label>2</label>
    </ligand>
    <ligandPart>
        <name>Fe</name>
        <dbReference type="ChEBI" id="CHEBI:18248"/>
    </ligandPart>
</feature>
<evidence type="ECO:0000256" key="4">
    <source>
        <dbReference type="ARBA" id="ARBA00022723"/>
    </source>
</evidence>
<dbReference type="InterPro" id="IPR009056">
    <property type="entry name" value="Cyt_c-like_dom"/>
</dbReference>
<dbReference type="RefSeq" id="WP_011766073.1">
    <property type="nucleotide sequence ID" value="NC_008702.1"/>
</dbReference>
<evidence type="ECO:0000313" key="12">
    <source>
        <dbReference type="EMBL" id="CAL94959.1"/>
    </source>
</evidence>
<dbReference type="InterPro" id="IPR050597">
    <property type="entry name" value="Cytochrome_c_Oxidase_Subunit"/>
</dbReference>
<dbReference type="Proteomes" id="UP000002588">
    <property type="component" value="Chromosome"/>
</dbReference>
<dbReference type="GO" id="GO:0042597">
    <property type="term" value="C:periplasmic space"/>
    <property type="evidence" value="ECO:0007669"/>
    <property type="project" value="UniProtKB-SubCell"/>
</dbReference>
<feature type="binding site" description="axial binding residue" evidence="9">
    <location>
        <position position="55"/>
    </location>
    <ligand>
        <name>heme c</name>
        <dbReference type="ChEBI" id="CHEBI:61717"/>
        <label>1</label>
    </ligand>
    <ligandPart>
        <name>Fe</name>
        <dbReference type="ChEBI" id="CHEBI:18248"/>
    </ligandPart>
</feature>
<feature type="chain" id="PRO_5002636117" evidence="10">
    <location>
        <begin position="27"/>
        <end position="226"/>
    </location>
</feature>
<dbReference type="InterPro" id="IPR036909">
    <property type="entry name" value="Cyt_c-like_dom_sf"/>
</dbReference>
<evidence type="ECO:0000259" key="11">
    <source>
        <dbReference type="PROSITE" id="PS51007"/>
    </source>
</evidence>
<keyword evidence="3 8" id="KW-0349">Heme</keyword>
<feature type="domain" description="Cytochrome c" evidence="11">
    <location>
        <begin position="37"/>
        <end position="117"/>
    </location>
</feature>
<dbReference type="PANTHER" id="PTHR33751">
    <property type="entry name" value="CBB3-TYPE CYTOCHROME C OXIDASE SUBUNIT FIXP"/>
    <property type="match status" value="1"/>
</dbReference>
<comment type="PTM">
    <text evidence="8">Binds 2 heme c groups covalently per subunit.</text>
</comment>
<evidence type="ECO:0000256" key="3">
    <source>
        <dbReference type="ARBA" id="ARBA00022617"/>
    </source>
</evidence>
<dbReference type="GO" id="GO:0009055">
    <property type="term" value="F:electron transfer activity"/>
    <property type="evidence" value="ECO:0007669"/>
    <property type="project" value="InterPro"/>
</dbReference>
<dbReference type="STRING" id="62928.azo2342"/>
<feature type="binding site" description="axial binding residue" evidence="9">
    <location>
        <position position="94"/>
    </location>
    <ligand>
        <name>heme c</name>
        <dbReference type="ChEBI" id="CHEBI:61717"/>
        <label>1</label>
    </ligand>
    <ligandPart>
        <name>Fe</name>
        <dbReference type="ChEBI" id="CHEBI:18248"/>
    </ligandPart>
</feature>
<feature type="binding site" description="covalent" evidence="8">
    <location>
        <position position="158"/>
    </location>
    <ligand>
        <name>heme c</name>
        <dbReference type="ChEBI" id="CHEBI:61717"/>
        <label>2</label>
    </ligand>
</feature>
<keyword evidence="10" id="KW-0732">Signal</keyword>
<dbReference type="GO" id="GO:0005506">
    <property type="term" value="F:iron ion binding"/>
    <property type="evidence" value="ECO:0007669"/>
    <property type="project" value="InterPro"/>
</dbReference>
<evidence type="ECO:0000256" key="10">
    <source>
        <dbReference type="SAM" id="SignalP"/>
    </source>
</evidence>
<protein>
    <submittedName>
        <fullName evidence="12">Cytochrome c4</fullName>
    </submittedName>
</protein>
<dbReference type="GO" id="GO:0020037">
    <property type="term" value="F:heme binding"/>
    <property type="evidence" value="ECO:0007669"/>
    <property type="project" value="InterPro"/>
</dbReference>
<reference evidence="12 13" key="1">
    <citation type="journal article" date="2006" name="Nat. Biotechnol.">
        <title>Complete genome of the mutualistic, N2-fixing grass endophyte Azoarcus sp. strain BH72.</title>
        <authorList>
            <person name="Krause A."/>
            <person name="Ramakumar A."/>
            <person name="Bartels D."/>
            <person name="Battistoni F."/>
            <person name="Bekel T."/>
            <person name="Boch J."/>
            <person name="Boehm M."/>
            <person name="Friedrich F."/>
            <person name="Hurek T."/>
            <person name="Krause L."/>
            <person name="Linke B."/>
            <person name="McHardy A.C."/>
            <person name="Sarkar A."/>
            <person name="Schneiker S."/>
            <person name="Syed A.A."/>
            <person name="Thauer R."/>
            <person name="Vorhoelter F.-J."/>
            <person name="Weidner S."/>
            <person name="Puehler A."/>
            <person name="Reinhold-Hurek B."/>
            <person name="Kaiser O."/>
            <person name="Goesmann A."/>
        </authorList>
    </citation>
    <scope>NUCLEOTIDE SEQUENCE [LARGE SCALE GENOMIC DNA]</scope>
    <source>
        <strain evidence="12 13">BH72</strain>
    </source>
</reference>
<dbReference type="InterPro" id="IPR024167">
    <property type="entry name" value="Cytochrome_c4-like"/>
</dbReference>
<evidence type="ECO:0000256" key="9">
    <source>
        <dbReference type="PIRSR" id="PIRSR000005-2"/>
    </source>
</evidence>
<dbReference type="PANTHER" id="PTHR33751:SF9">
    <property type="entry name" value="CYTOCHROME C4"/>
    <property type="match status" value="1"/>
</dbReference>
<dbReference type="KEGG" id="azo:azo2342"/>
<organism evidence="12 13">
    <name type="scientific">Azoarcus sp. (strain BH72)</name>
    <dbReference type="NCBI Taxonomy" id="418699"/>
    <lineage>
        <taxon>Bacteria</taxon>
        <taxon>Pseudomonadati</taxon>
        <taxon>Pseudomonadota</taxon>
        <taxon>Betaproteobacteria</taxon>
        <taxon>Rhodocyclales</taxon>
        <taxon>Zoogloeaceae</taxon>
        <taxon>Azoarcus</taxon>
    </lineage>
</organism>
<keyword evidence="2" id="KW-0813">Transport</keyword>
<feature type="binding site" description="axial binding residue" evidence="9">
    <location>
        <position position="159"/>
    </location>
    <ligand>
        <name>heme c</name>
        <dbReference type="ChEBI" id="CHEBI:61717"/>
        <label>2</label>
    </ligand>
    <ligandPart>
        <name>Fe</name>
        <dbReference type="ChEBI" id="CHEBI:18248"/>
    </ligandPart>
</feature>
<dbReference type="EMBL" id="AM406670">
    <property type="protein sequence ID" value="CAL94959.1"/>
    <property type="molecule type" value="Genomic_DNA"/>
</dbReference>
<keyword evidence="7 9" id="KW-0408">Iron</keyword>
<keyword evidence="6" id="KW-0249">Electron transport</keyword>
<dbReference type="PROSITE" id="PS51007">
    <property type="entry name" value="CYTC"/>
    <property type="match status" value="2"/>
</dbReference>
<evidence type="ECO:0000256" key="7">
    <source>
        <dbReference type="ARBA" id="ARBA00023004"/>
    </source>
</evidence>
<dbReference type="Pfam" id="PF00034">
    <property type="entry name" value="Cytochrom_C"/>
    <property type="match status" value="2"/>
</dbReference>
<feature type="binding site" description="covalent" evidence="8">
    <location>
        <position position="51"/>
    </location>
    <ligand>
        <name>heme c</name>
        <dbReference type="ChEBI" id="CHEBI:61717"/>
        <label>1</label>
    </ligand>
</feature>
<keyword evidence="4 9" id="KW-0479">Metal-binding</keyword>
<evidence type="ECO:0000256" key="2">
    <source>
        <dbReference type="ARBA" id="ARBA00022448"/>
    </source>
</evidence>
<feature type="binding site" description="covalent" evidence="8">
    <location>
        <position position="155"/>
    </location>
    <ligand>
        <name>heme c</name>
        <dbReference type="ChEBI" id="CHEBI:61717"/>
        <label>2</label>
    </ligand>
</feature>
<keyword evidence="13" id="KW-1185">Reference proteome</keyword>
<feature type="signal peptide" evidence="10">
    <location>
        <begin position="1"/>
        <end position="26"/>
    </location>
</feature>
<proteinExistence type="predicted"/>
<evidence type="ECO:0000256" key="6">
    <source>
        <dbReference type="ARBA" id="ARBA00022982"/>
    </source>
</evidence>
<accession>A1K804</accession>
<sequence>MYGHSGGVAPLFLSLAFVAMTGSAWAQGNEVLRHGSGDPTLGKQSSEAELCQECHGADGRGTTAATPRLAGQFAAYLIKQVRDFRSGARKHSAMSVIAPNIADEDLVDIAAYFARQEAPPGPHASAESGLLPAASPAVARALFEQGDAARGIPACAACHGPDARGAVAGNVISPALRGQQLAYLRGQMASWKLGERRNDATGQMNALAAKLSAEEIEALAEYLSRL</sequence>
<gene>
    <name evidence="12" type="primary">cc41</name>
    <name evidence="12" type="ordered locus">azo2342</name>
</gene>
<evidence type="ECO:0000256" key="1">
    <source>
        <dbReference type="ARBA" id="ARBA00004418"/>
    </source>
</evidence>
<dbReference type="Gene3D" id="1.10.760.10">
    <property type="entry name" value="Cytochrome c-like domain"/>
    <property type="match status" value="2"/>
</dbReference>
<evidence type="ECO:0000256" key="8">
    <source>
        <dbReference type="PIRSR" id="PIRSR000005-1"/>
    </source>
</evidence>
<keyword evidence="5" id="KW-0574">Periplasm</keyword>
<dbReference type="eggNOG" id="COG2863">
    <property type="taxonomic scope" value="Bacteria"/>
</dbReference>
<feature type="domain" description="Cytochrome c" evidence="11">
    <location>
        <begin position="141"/>
        <end position="226"/>
    </location>
</feature>
<feature type="binding site" description="covalent" evidence="8">
    <location>
        <position position="54"/>
    </location>
    <ligand>
        <name>heme c</name>
        <dbReference type="ChEBI" id="CHEBI:61717"/>
        <label>1</label>
    </ligand>
</feature>
<evidence type="ECO:0000256" key="5">
    <source>
        <dbReference type="ARBA" id="ARBA00022764"/>
    </source>
</evidence>
<dbReference type="HOGENOM" id="CLU_076280_3_1_4"/>
<dbReference type="PIRSF" id="PIRSF000005">
    <property type="entry name" value="Cytochrome_c4"/>
    <property type="match status" value="1"/>
</dbReference>